<dbReference type="InterPro" id="IPR006439">
    <property type="entry name" value="HAD-SF_hydro_IA"/>
</dbReference>
<protein>
    <submittedName>
        <fullName evidence="1">Glycerol 3-phosphatase 1</fullName>
    </submittedName>
</protein>
<dbReference type="GO" id="GO:0050308">
    <property type="term" value="F:sugar-phosphatase activity"/>
    <property type="evidence" value="ECO:0007669"/>
    <property type="project" value="TreeGrafter"/>
</dbReference>
<name>A0A0G2ID35_9EURO</name>
<proteinExistence type="predicted"/>
<dbReference type="NCBIfam" id="TIGR01509">
    <property type="entry name" value="HAD-SF-IA-v3"/>
    <property type="match status" value="1"/>
</dbReference>
<dbReference type="InterPro" id="IPR023214">
    <property type="entry name" value="HAD_sf"/>
</dbReference>
<dbReference type="Pfam" id="PF13419">
    <property type="entry name" value="HAD_2"/>
    <property type="match status" value="1"/>
</dbReference>
<dbReference type="InterPro" id="IPR036412">
    <property type="entry name" value="HAD-like_sf"/>
</dbReference>
<organism evidence="1 2">
    <name type="scientific">[Emmonsia] crescens</name>
    <dbReference type="NCBI Taxonomy" id="73230"/>
    <lineage>
        <taxon>Eukaryota</taxon>
        <taxon>Fungi</taxon>
        <taxon>Dikarya</taxon>
        <taxon>Ascomycota</taxon>
        <taxon>Pezizomycotina</taxon>
        <taxon>Eurotiomycetes</taxon>
        <taxon>Eurotiomycetidae</taxon>
        <taxon>Onygenales</taxon>
        <taxon>Ajellomycetaceae</taxon>
        <taxon>Emergomyces</taxon>
    </lineage>
</organism>
<evidence type="ECO:0000313" key="1">
    <source>
        <dbReference type="EMBL" id="KKZ68200.1"/>
    </source>
</evidence>
<dbReference type="Gene3D" id="3.40.50.1000">
    <property type="entry name" value="HAD superfamily/HAD-like"/>
    <property type="match status" value="1"/>
</dbReference>
<comment type="caution">
    <text evidence="1">The sequence shown here is derived from an EMBL/GenBank/DDBJ whole genome shotgun (WGS) entry which is preliminary data.</text>
</comment>
<dbReference type="AlphaFoldDB" id="A0A0G2ID35"/>
<accession>A0A0G2ID35</accession>
<dbReference type="InterPro" id="IPR041492">
    <property type="entry name" value="HAD_2"/>
</dbReference>
<evidence type="ECO:0000313" key="2">
    <source>
        <dbReference type="Proteomes" id="UP000034164"/>
    </source>
</evidence>
<dbReference type="OrthoDB" id="40579at2759"/>
<dbReference type="SFLD" id="SFLDG01135">
    <property type="entry name" value="C1.5.6:_HAD__Beta-PGM__Phospha"/>
    <property type="match status" value="1"/>
</dbReference>
<dbReference type="InterPro" id="IPR023198">
    <property type="entry name" value="PGP-like_dom2"/>
</dbReference>
<dbReference type="Proteomes" id="UP000034164">
    <property type="component" value="Unassembled WGS sequence"/>
</dbReference>
<dbReference type="VEuPathDB" id="FungiDB:EMCG_06162"/>
<dbReference type="CDD" id="cd07527">
    <property type="entry name" value="HAD_ScGPP-like"/>
    <property type="match status" value="1"/>
</dbReference>
<dbReference type="SFLD" id="SFLDS00003">
    <property type="entry name" value="Haloacid_Dehalogenase"/>
    <property type="match status" value="1"/>
</dbReference>
<dbReference type="InterPro" id="IPR051806">
    <property type="entry name" value="HAD-like_SPP"/>
</dbReference>
<dbReference type="SFLD" id="SFLDG01129">
    <property type="entry name" value="C1.5:_HAD__Beta-PGM__Phosphata"/>
    <property type="match status" value="1"/>
</dbReference>
<dbReference type="EMBL" id="LCZI01000143">
    <property type="protein sequence ID" value="KKZ68200.1"/>
    <property type="molecule type" value="Genomic_DNA"/>
</dbReference>
<dbReference type="PANTHER" id="PTHR43481">
    <property type="entry name" value="FRUCTOSE-1-PHOSPHATE PHOSPHATASE"/>
    <property type="match status" value="1"/>
</dbReference>
<reference evidence="2" key="1">
    <citation type="journal article" date="2015" name="PLoS Genet.">
        <title>The dynamic genome and transcriptome of the human fungal pathogen Blastomyces and close relative Emmonsia.</title>
        <authorList>
            <person name="Munoz J.F."/>
            <person name="Gauthier G.M."/>
            <person name="Desjardins C.A."/>
            <person name="Gallo J.E."/>
            <person name="Holder J."/>
            <person name="Sullivan T.D."/>
            <person name="Marty A.J."/>
            <person name="Carmen J.C."/>
            <person name="Chen Z."/>
            <person name="Ding L."/>
            <person name="Gujja S."/>
            <person name="Magrini V."/>
            <person name="Misas E."/>
            <person name="Mitreva M."/>
            <person name="Priest M."/>
            <person name="Saif S."/>
            <person name="Whiston E.A."/>
            <person name="Young S."/>
            <person name="Zeng Q."/>
            <person name="Goldman W.E."/>
            <person name="Mardis E.R."/>
            <person name="Taylor J.W."/>
            <person name="McEwen J.G."/>
            <person name="Clay O.K."/>
            <person name="Klein B.S."/>
            <person name="Cuomo C.A."/>
        </authorList>
    </citation>
    <scope>NUCLEOTIDE SEQUENCE [LARGE SCALE GENOMIC DNA]</scope>
    <source>
        <strain evidence="2">UAMH 3008</strain>
    </source>
</reference>
<dbReference type="PANTHER" id="PTHR43481:SF4">
    <property type="entry name" value="GLYCEROL-1-PHOSPHATE PHOSPHOHYDROLASE 1-RELATED"/>
    <property type="match status" value="1"/>
</dbReference>
<gene>
    <name evidence="1" type="ORF">EMCG_06162</name>
</gene>
<sequence length="242" mass="26014">MAASEFSAPPARASFHGLLFDMDGTIIDSTSAVIKHYQIIGEQIGVDADAILEVAHGRRTIDVIRMFKPDRANWEYVKSLEADLPKKYGSEAHEIPGAKDLLNQAMTRSVPWAIVTSGTTGLVTGWLKVLGLPVPKHLVVAEDVEQGKPDPAGYIKGRKSLGLETEDKNVLVFEDSPAGIMAGKAAGCKVVGVVTSHNAEQIKLAEPDWIVKDLSSVVIVGMEDDTVVLEFRDGLVKAELAS</sequence>
<dbReference type="SUPFAM" id="SSF56784">
    <property type="entry name" value="HAD-like"/>
    <property type="match status" value="1"/>
</dbReference>
<dbReference type="Gene3D" id="1.10.150.240">
    <property type="entry name" value="Putative phosphatase, domain 2"/>
    <property type="match status" value="1"/>
</dbReference>